<evidence type="ECO:0000259" key="2">
    <source>
        <dbReference type="PROSITE" id="PS51199"/>
    </source>
</evidence>
<dbReference type="InterPro" id="IPR006171">
    <property type="entry name" value="TOPRIM_dom"/>
</dbReference>
<dbReference type="InterPro" id="IPR007694">
    <property type="entry name" value="DNA_helicase_DnaB-like_C"/>
</dbReference>
<dbReference type="PANTHER" id="PTHR12873">
    <property type="entry name" value="T7-LIKE MITOCHONDRIAL DNA HELICASE"/>
    <property type="match status" value="1"/>
</dbReference>
<evidence type="ECO:0000256" key="1">
    <source>
        <dbReference type="SAM" id="MobiDB-lite"/>
    </source>
</evidence>
<sequence length="638" mass="67852">MRVSRSKLDVELKECPPGSPDKYDGRGKRGNDWKFNVLRDGGCYHCYRCGASGSWYDLRLKMSGAEQMSSSGAAVEAAAEEAAPAVPDQRVVAGYATALFEDRGRRVRAYLNEARGLDDATLVKYGVGFTTKRFFDEKLGGWREEDCATFPWVVEGDGGAPSIARVKLRSVEAKKNMRLEPAGGAWGLFGLHTVPDDCDEVVLCEGEYDAMAAHQATGRPALSVPNGASSLPPGVLPSLAAPRHGFLERFKRIVLWMDNDEAGVVGAKKFAAKLGAHRCVNAQPAPGPGGAAPPKDANDALLQGADLGRILAAATKPRHGSLLGFSELRSEVLHELRNPGLYVGAAIPSFPRLQSLLRGARTGELTLLTGPSGAGKTTLASQISLDLLEGGAPTLWGSFEVKNSALAIKMLKQKARDAGGLPRDAALEALCDDFERLPLHFMRFHAATSVDDVVDAMEFAAYVHDVEHVVLDNLQFMTPAGGAGRSFDKFAAQDAAVAKFRDFATRRSVILVVHPRKEDPHAKLALTSIYGGAKAAQEADNVLILQAPLPPPTPGGAAAAPSANGPKWVDVVKNRYAGSLGSVMMAYSGPTCRYYELAAGHKLGEPARARRRPARAAAPPPLELEEDFGTAVAISAGS</sequence>
<feature type="domain" description="SF4 helicase" evidence="2">
    <location>
        <begin position="339"/>
        <end position="601"/>
    </location>
</feature>
<dbReference type="InterPro" id="IPR027417">
    <property type="entry name" value="P-loop_NTPase"/>
</dbReference>
<dbReference type="InterPro" id="IPR003593">
    <property type="entry name" value="AAA+_ATPase"/>
</dbReference>
<evidence type="ECO:0000313" key="3">
    <source>
        <dbReference type="EMBL" id="KAK7249254.1"/>
    </source>
</evidence>
<evidence type="ECO:0000313" key="4">
    <source>
        <dbReference type="Proteomes" id="UP001363151"/>
    </source>
</evidence>
<dbReference type="Gene3D" id="3.40.50.300">
    <property type="entry name" value="P-loop containing nucleotide triphosphate hydrolases"/>
    <property type="match status" value="1"/>
</dbReference>
<feature type="region of interest" description="Disordered" evidence="1">
    <location>
        <begin position="1"/>
        <end position="26"/>
    </location>
</feature>
<dbReference type="PROSITE" id="PS51199">
    <property type="entry name" value="SF4_HELICASE"/>
    <property type="match status" value="1"/>
</dbReference>
<dbReference type="SUPFAM" id="SSF56731">
    <property type="entry name" value="DNA primase core"/>
    <property type="match status" value="1"/>
</dbReference>
<dbReference type="SMART" id="SM00382">
    <property type="entry name" value="AAA"/>
    <property type="match status" value="1"/>
</dbReference>
<comment type="caution">
    <text evidence="3">The sequence shown here is derived from an EMBL/GenBank/DDBJ whole genome shotgun (WGS) entry which is preliminary data.</text>
</comment>
<dbReference type="Proteomes" id="UP001363151">
    <property type="component" value="Unassembled WGS sequence"/>
</dbReference>
<proteinExistence type="predicted"/>
<protein>
    <submittedName>
        <fullName evidence="3">Topoisomerase-primase</fullName>
    </submittedName>
</protein>
<dbReference type="Pfam" id="PF13481">
    <property type="entry name" value="AAA_25"/>
    <property type="match status" value="1"/>
</dbReference>
<dbReference type="EMBL" id="JBBJCI010000081">
    <property type="protein sequence ID" value="KAK7249254.1"/>
    <property type="molecule type" value="Genomic_DNA"/>
</dbReference>
<feature type="compositionally biased region" description="Basic and acidic residues" evidence="1">
    <location>
        <begin position="1"/>
        <end position="14"/>
    </location>
</feature>
<reference evidence="3 4" key="1">
    <citation type="submission" date="2024-03" db="EMBL/GenBank/DDBJ databases">
        <title>Aureococcus anophagefferens CCMP1851 and Kratosvirus quantuckense: Draft genome of a second virus-susceptible host strain in the model system.</title>
        <authorList>
            <person name="Chase E."/>
            <person name="Truchon A.R."/>
            <person name="Schepens W."/>
            <person name="Wilhelm S.W."/>
        </authorList>
    </citation>
    <scope>NUCLEOTIDE SEQUENCE [LARGE SCALE GENOMIC DNA]</scope>
    <source>
        <strain evidence="3 4">CCMP1851</strain>
    </source>
</reference>
<accession>A0ABR1G8H8</accession>
<organism evidence="3 4">
    <name type="scientific">Aureococcus anophagefferens</name>
    <name type="common">Harmful bloom alga</name>
    <dbReference type="NCBI Taxonomy" id="44056"/>
    <lineage>
        <taxon>Eukaryota</taxon>
        <taxon>Sar</taxon>
        <taxon>Stramenopiles</taxon>
        <taxon>Ochrophyta</taxon>
        <taxon>Pelagophyceae</taxon>
        <taxon>Pelagomonadales</taxon>
        <taxon>Pelagomonadaceae</taxon>
        <taxon>Aureococcus</taxon>
    </lineage>
</organism>
<keyword evidence="4" id="KW-1185">Reference proteome</keyword>
<name>A0ABR1G8H8_AURAN</name>
<dbReference type="Gene3D" id="3.40.1360.10">
    <property type="match status" value="1"/>
</dbReference>
<dbReference type="Pfam" id="PF13662">
    <property type="entry name" value="Toprim_4"/>
    <property type="match status" value="1"/>
</dbReference>
<dbReference type="PANTHER" id="PTHR12873:SF0">
    <property type="entry name" value="TWINKLE MTDNA HELICASE"/>
    <property type="match status" value="1"/>
</dbReference>
<dbReference type="InterPro" id="IPR027032">
    <property type="entry name" value="Twinkle-like"/>
</dbReference>
<dbReference type="CDD" id="cd01029">
    <property type="entry name" value="TOPRIM_primases"/>
    <property type="match status" value="1"/>
</dbReference>
<gene>
    <name evidence="3" type="ORF">SO694_00046293</name>
</gene>
<dbReference type="SUPFAM" id="SSF52540">
    <property type="entry name" value="P-loop containing nucleoside triphosphate hydrolases"/>
    <property type="match status" value="1"/>
</dbReference>
<dbReference type="InterPro" id="IPR034154">
    <property type="entry name" value="TOPRIM_DnaG/twinkle"/>
</dbReference>